<dbReference type="Pfam" id="PF00455">
    <property type="entry name" value="DeoRC"/>
    <property type="match status" value="1"/>
</dbReference>
<sequence>MQAGAAKRIPQTRKARLRKIVSLVIHEGVTTVDWLADNLGVSTMTVYRDISELVDQGMLTRSYGEVSAPSSSLVEISSKLRLGQNNTLKDLIAAAALTYVGPGDAVILDDSTTSAHMLPGLRELAPVTVATNARFIEEGLIGDPHISLIHLGGDYYNWADAYFGPMTVRNIESLGIDVCLMSVTAISGGYCFHPDPVVAETKRAMVDSATRNVLMVDHTKFTRTGLHKIVPVSKFSAVITDSETPQEELEKLREAGVEVVLAD</sequence>
<dbReference type="SMART" id="SM00420">
    <property type="entry name" value="HTH_DEOR"/>
    <property type="match status" value="1"/>
</dbReference>
<evidence type="ECO:0000256" key="1">
    <source>
        <dbReference type="ARBA" id="ARBA00021390"/>
    </source>
</evidence>
<dbReference type="InterPro" id="IPR037171">
    <property type="entry name" value="NagB/RpiA_transferase-like"/>
</dbReference>
<evidence type="ECO:0000313" key="7">
    <source>
        <dbReference type="EMBL" id="PWF27253.1"/>
    </source>
</evidence>
<keyword evidence="3" id="KW-0805">Transcription regulation</keyword>
<protein>
    <recommendedName>
        <fullName evidence="1">Lactose phosphotransferase system repressor</fullName>
    </recommendedName>
</protein>
<dbReference type="PROSITE" id="PS51000">
    <property type="entry name" value="HTH_DEOR_2"/>
    <property type="match status" value="1"/>
</dbReference>
<dbReference type="AlphaFoldDB" id="A0A2V1K812"/>
<comment type="function">
    <text evidence="5">Repressor of the lactose catabolism operon. Galactose-6-phosphate is the inducer.</text>
</comment>
<dbReference type="PANTHER" id="PTHR30363">
    <property type="entry name" value="HTH-TYPE TRANSCRIPTIONAL REGULATOR SRLR-RELATED"/>
    <property type="match status" value="1"/>
</dbReference>
<evidence type="ECO:0000313" key="8">
    <source>
        <dbReference type="Proteomes" id="UP000245283"/>
    </source>
</evidence>
<keyword evidence="8" id="KW-1185">Reference proteome</keyword>
<reference evidence="8" key="1">
    <citation type="submission" date="2018-05" db="EMBL/GenBank/DDBJ databases">
        <authorList>
            <person name="Li Y."/>
        </authorList>
    </citation>
    <scope>NUCLEOTIDE SEQUENCE [LARGE SCALE GENOMIC DNA]</scope>
    <source>
        <strain evidence="8">sk1b4</strain>
    </source>
</reference>
<evidence type="ECO:0000259" key="6">
    <source>
        <dbReference type="PROSITE" id="PS51000"/>
    </source>
</evidence>
<dbReference type="Gene3D" id="1.10.10.10">
    <property type="entry name" value="Winged helix-like DNA-binding domain superfamily/Winged helix DNA-binding domain"/>
    <property type="match status" value="1"/>
</dbReference>
<dbReference type="SUPFAM" id="SSF100950">
    <property type="entry name" value="NagB/RpiA/CoA transferase-like"/>
    <property type="match status" value="1"/>
</dbReference>
<organism evidence="7 8">
    <name type="scientific">Ancrocorticia populi</name>
    <dbReference type="NCBI Taxonomy" id="2175228"/>
    <lineage>
        <taxon>Bacteria</taxon>
        <taxon>Bacillati</taxon>
        <taxon>Actinomycetota</taxon>
        <taxon>Actinomycetes</taxon>
        <taxon>Actinomycetales</taxon>
        <taxon>Actinomycetaceae</taxon>
        <taxon>Ancrocorticia</taxon>
    </lineage>
</organism>
<dbReference type="InterPro" id="IPR036390">
    <property type="entry name" value="WH_DNA-bd_sf"/>
</dbReference>
<dbReference type="InterPro" id="IPR014036">
    <property type="entry name" value="DeoR-like_C"/>
</dbReference>
<evidence type="ECO:0000256" key="3">
    <source>
        <dbReference type="ARBA" id="ARBA00023015"/>
    </source>
</evidence>
<name>A0A2V1K812_9ACTO</name>
<feature type="domain" description="HTH deoR-type" evidence="6">
    <location>
        <begin position="13"/>
        <end position="68"/>
    </location>
</feature>
<dbReference type="EMBL" id="QETB01000001">
    <property type="protein sequence ID" value="PWF27253.1"/>
    <property type="molecule type" value="Genomic_DNA"/>
</dbReference>
<accession>A0A2V1K812</accession>
<keyword evidence="4" id="KW-0804">Transcription</keyword>
<dbReference type="Proteomes" id="UP000245283">
    <property type="component" value="Unassembled WGS sequence"/>
</dbReference>
<evidence type="ECO:0000256" key="2">
    <source>
        <dbReference type="ARBA" id="ARBA00022491"/>
    </source>
</evidence>
<dbReference type="Pfam" id="PF08220">
    <property type="entry name" value="HTH_DeoR"/>
    <property type="match status" value="1"/>
</dbReference>
<proteinExistence type="predicted"/>
<evidence type="ECO:0000256" key="5">
    <source>
        <dbReference type="ARBA" id="ARBA00024937"/>
    </source>
</evidence>
<evidence type="ECO:0000256" key="4">
    <source>
        <dbReference type="ARBA" id="ARBA00023163"/>
    </source>
</evidence>
<dbReference type="GO" id="GO:0003700">
    <property type="term" value="F:DNA-binding transcription factor activity"/>
    <property type="evidence" value="ECO:0007669"/>
    <property type="project" value="InterPro"/>
</dbReference>
<dbReference type="InterPro" id="IPR001034">
    <property type="entry name" value="DeoR_HTH"/>
</dbReference>
<gene>
    <name evidence="7" type="ORF">DD236_02320</name>
</gene>
<dbReference type="SMART" id="SM01134">
    <property type="entry name" value="DeoRC"/>
    <property type="match status" value="1"/>
</dbReference>
<dbReference type="InterPro" id="IPR050313">
    <property type="entry name" value="Carb_Metab_HTH_regulators"/>
</dbReference>
<dbReference type="PANTHER" id="PTHR30363:SF4">
    <property type="entry name" value="GLYCEROL-3-PHOSPHATE REGULON REPRESSOR"/>
    <property type="match status" value="1"/>
</dbReference>
<dbReference type="InterPro" id="IPR036388">
    <property type="entry name" value="WH-like_DNA-bd_sf"/>
</dbReference>
<dbReference type="SUPFAM" id="SSF46785">
    <property type="entry name" value="Winged helix' DNA-binding domain"/>
    <property type="match status" value="1"/>
</dbReference>
<keyword evidence="2" id="KW-0678">Repressor</keyword>
<comment type="caution">
    <text evidence="7">The sequence shown here is derived from an EMBL/GenBank/DDBJ whole genome shotgun (WGS) entry which is preliminary data.</text>
</comment>